<dbReference type="RefSeq" id="WP_022389618.1">
    <property type="nucleotide sequence ID" value="NZ_AP028032.1"/>
</dbReference>
<organism evidence="8 9">
    <name type="scientific">Coprobacter fastidiosus</name>
    <dbReference type="NCBI Taxonomy" id="1099853"/>
    <lineage>
        <taxon>Bacteria</taxon>
        <taxon>Pseudomonadati</taxon>
        <taxon>Bacteroidota</taxon>
        <taxon>Bacteroidia</taxon>
        <taxon>Bacteroidales</taxon>
        <taxon>Barnesiellaceae</taxon>
        <taxon>Coprobacter</taxon>
    </lineage>
</organism>
<evidence type="ECO:0000313" key="9">
    <source>
        <dbReference type="Proteomes" id="UP000262954"/>
    </source>
</evidence>
<dbReference type="PRINTS" id="PR00125">
    <property type="entry name" value="ATPASEDELTA"/>
</dbReference>
<evidence type="ECO:0000313" key="8">
    <source>
        <dbReference type="EMBL" id="HBJ08433.1"/>
    </source>
</evidence>
<keyword evidence="6 7" id="KW-0066">ATP synthesis</keyword>
<dbReference type="GeneID" id="92928573"/>
<evidence type="ECO:0000256" key="1">
    <source>
        <dbReference type="ARBA" id="ARBA00004370"/>
    </source>
</evidence>
<dbReference type="NCBIfam" id="NF009964">
    <property type="entry name" value="PRK13429.1-3"/>
    <property type="match status" value="1"/>
</dbReference>
<dbReference type="PANTHER" id="PTHR11910">
    <property type="entry name" value="ATP SYNTHASE DELTA CHAIN"/>
    <property type="match status" value="1"/>
</dbReference>
<dbReference type="GO" id="GO:0046933">
    <property type="term" value="F:proton-transporting ATP synthase activity, rotational mechanism"/>
    <property type="evidence" value="ECO:0007669"/>
    <property type="project" value="UniProtKB-UniRule"/>
</dbReference>
<dbReference type="InterPro" id="IPR000711">
    <property type="entry name" value="ATPase_OSCP/dsu"/>
</dbReference>
<dbReference type="GO" id="GO:0045259">
    <property type="term" value="C:proton-transporting ATP synthase complex"/>
    <property type="evidence" value="ECO:0007669"/>
    <property type="project" value="UniProtKB-KW"/>
</dbReference>
<accession>A0A316R966</accession>
<sequence>MDEGLISRRYAKALLKFAQDRGTTDQIYEEVKKFEENFVSHPELQKALLNPVLSAKDKESLLAAAVGVAPGEDYLRFVRLVIHNRREAYIRSIYLMYQELYRELKQIAQVRIITAMELNEEAIGKIKSLILQKAGQEVEFIHEVDPSIIGGFIVRVDSMQLDASVNKELKLLRLKLLNSKKQL</sequence>
<evidence type="ECO:0000256" key="6">
    <source>
        <dbReference type="ARBA" id="ARBA00023310"/>
    </source>
</evidence>
<evidence type="ECO:0000256" key="2">
    <source>
        <dbReference type="ARBA" id="ARBA00022448"/>
    </source>
</evidence>
<evidence type="ECO:0000256" key="5">
    <source>
        <dbReference type="ARBA" id="ARBA00023136"/>
    </source>
</evidence>
<evidence type="ECO:0000256" key="4">
    <source>
        <dbReference type="ARBA" id="ARBA00023065"/>
    </source>
</evidence>
<keyword evidence="7" id="KW-0139">CF(1)</keyword>
<keyword evidence="4 7" id="KW-0406">Ion transport</keyword>
<dbReference type="EMBL" id="DNWC01000072">
    <property type="protein sequence ID" value="HBJ08433.1"/>
    <property type="molecule type" value="Genomic_DNA"/>
</dbReference>
<dbReference type="AlphaFoldDB" id="A0A316R966"/>
<dbReference type="Proteomes" id="UP000262954">
    <property type="component" value="Unassembled WGS sequence"/>
</dbReference>
<proteinExistence type="inferred from homology"/>
<evidence type="ECO:0000256" key="7">
    <source>
        <dbReference type="HAMAP-Rule" id="MF_01416"/>
    </source>
</evidence>
<evidence type="ECO:0000256" key="3">
    <source>
        <dbReference type="ARBA" id="ARBA00022781"/>
    </source>
</evidence>
<dbReference type="Gene3D" id="1.10.520.20">
    <property type="entry name" value="N-terminal domain of the delta subunit of the F1F0-ATP synthase"/>
    <property type="match status" value="1"/>
</dbReference>
<reference evidence="8 9" key="1">
    <citation type="journal article" date="2018" name="Nat. Biotechnol.">
        <title>A standardized bacterial taxonomy based on genome phylogeny substantially revises the tree of life.</title>
        <authorList>
            <person name="Parks D.H."/>
            <person name="Chuvochina M."/>
            <person name="Waite D.W."/>
            <person name="Rinke C."/>
            <person name="Skarshewski A."/>
            <person name="Chaumeil P.A."/>
            <person name="Hugenholtz P."/>
        </authorList>
    </citation>
    <scope>NUCLEOTIDE SEQUENCE [LARGE SCALE GENOMIC DNA]</scope>
    <source>
        <strain evidence="8">UBA11482</strain>
    </source>
</reference>
<comment type="function">
    <text evidence="7">F(1)F(0) ATP synthase produces ATP from ADP in the presence of a proton or sodium gradient. F-type ATPases consist of two structural domains, F(1) containing the extramembraneous catalytic core and F(0) containing the membrane proton channel, linked together by a central stalk and a peripheral stalk. During catalysis, ATP synthesis in the catalytic domain of F(1) is coupled via a rotary mechanism of the central stalk subunits to proton translocation.</text>
</comment>
<keyword evidence="2 7" id="KW-0813">Transport</keyword>
<dbReference type="Pfam" id="PF00213">
    <property type="entry name" value="OSCP"/>
    <property type="match status" value="1"/>
</dbReference>
<comment type="subcellular location">
    <subcellularLocation>
        <location evidence="7">Cell membrane</location>
        <topology evidence="7">Peripheral membrane protein</topology>
    </subcellularLocation>
    <subcellularLocation>
        <location evidence="1">Membrane</location>
    </subcellularLocation>
</comment>
<gene>
    <name evidence="7 8" type="primary">atpH</name>
    <name evidence="8" type="ORF">DDY73_05455</name>
</gene>
<keyword evidence="5 7" id="KW-0472">Membrane</keyword>
<dbReference type="GO" id="GO:0005886">
    <property type="term" value="C:plasma membrane"/>
    <property type="evidence" value="ECO:0007669"/>
    <property type="project" value="UniProtKB-SubCell"/>
</dbReference>
<comment type="caution">
    <text evidence="8">The sequence shown here is derived from an EMBL/GenBank/DDBJ whole genome shotgun (WGS) entry which is preliminary data.</text>
</comment>
<comment type="similarity">
    <text evidence="7">Belongs to the ATPase delta chain family.</text>
</comment>
<keyword evidence="7" id="KW-1003">Cell membrane</keyword>
<keyword evidence="3 7" id="KW-0375">Hydrogen ion transport</keyword>
<dbReference type="InterPro" id="IPR026015">
    <property type="entry name" value="ATP_synth_OSCP/delta_N_sf"/>
</dbReference>
<name>A0A316R966_9BACT</name>
<comment type="function">
    <text evidence="7">This protein is part of the stalk that links CF(0) to CF(1). It either transmits conformational changes from CF(0) to CF(1) or is implicated in proton conduction.</text>
</comment>
<dbReference type="NCBIfam" id="TIGR01145">
    <property type="entry name" value="ATP_synt_delta"/>
    <property type="match status" value="1"/>
</dbReference>
<dbReference type="HAMAP" id="MF_01416">
    <property type="entry name" value="ATP_synth_delta_bact"/>
    <property type="match status" value="1"/>
</dbReference>
<protein>
    <recommendedName>
        <fullName evidence="7">ATP synthase subunit delta</fullName>
    </recommendedName>
    <alternativeName>
        <fullName evidence="7">ATP synthase F(1) sector subunit delta</fullName>
    </alternativeName>
    <alternativeName>
        <fullName evidence="7">F-type ATPase subunit delta</fullName>
        <shortName evidence="7">F-ATPase subunit delta</shortName>
    </alternativeName>
</protein>
<dbReference type="SUPFAM" id="SSF47928">
    <property type="entry name" value="N-terminal domain of the delta subunit of the F1F0-ATP synthase"/>
    <property type="match status" value="1"/>
</dbReference>